<comment type="caution">
    <text evidence="1">The sequence shown here is derived from an EMBL/GenBank/DDBJ whole genome shotgun (WGS) entry which is preliminary data.</text>
</comment>
<evidence type="ECO:0000313" key="2">
    <source>
        <dbReference type="Proteomes" id="UP000236893"/>
    </source>
</evidence>
<reference evidence="1 2" key="1">
    <citation type="submission" date="2018-01" db="EMBL/GenBank/DDBJ databases">
        <authorList>
            <person name="Gaut B.S."/>
            <person name="Morton B.R."/>
            <person name="Clegg M.T."/>
            <person name="Duvall M.R."/>
        </authorList>
    </citation>
    <scope>NUCLEOTIDE SEQUENCE [LARGE SCALE GENOMIC DNA]</scope>
    <source>
        <strain evidence="1 2">HR-AV</strain>
    </source>
</reference>
<name>A0A2S5A134_9SPHI</name>
<keyword evidence="2" id="KW-1185">Reference proteome</keyword>
<gene>
    <name evidence="1" type="ORF">C3K47_10950</name>
</gene>
<evidence type="ECO:0000313" key="1">
    <source>
        <dbReference type="EMBL" id="POY36265.1"/>
    </source>
</evidence>
<sequence length="181" mass="21744">MERFVMPLSLERLVLADEIKEVAYKASRYHDPEKRIKLNTLRQRFNYNSKQLQLLDGGETEERVRELIRYLDILLLKLDFRINGYHIDLSQSTVIDHMLHSFIYKDLICIFYRGSRGINRDYPYLSKKYDINPLIRLIRAFRLTLDSICTFRFLEIEKSIQDFKHDLNHLANSQLKLNTFL</sequence>
<dbReference type="EMBL" id="PQVF01000007">
    <property type="protein sequence ID" value="POY36265.1"/>
    <property type="molecule type" value="Genomic_DNA"/>
</dbReference>
<organism evidence="1 2">
    <name type="scientific">Solitalea longa</name>
    <dbReference type="NCBI Taxonomy" id="2079460"/>
    <lineage>
        <taxon>Bacteria</taxon>
        <taxon>Pseudomonadati</taxon>
        <taxon>Bacteroidota</taxon>
        <taxon>Sphingobacteriia</taxon>
        <taxon>Sphingobacteriales</taxon>
        <taxon>Sphingobacteriaceae</taxon>
        <taxon>Solitalea</taxon>
    </lineage>
</organism>
<accession>A0A2S5A134</accession>
<protein>
    <submittedName>
        <fullName evidence="1">Uncharacterized protein</fullName>
    </submittedName>
</protein>
<dbReference type="Proteomes" id="UP000236893">
    <property type="component" value="Unassembled WGS sequence"/>
</dbReference>
<dbReference type="AlphaFoldDB" id="A0A2S5A134"/>
<dbReference type="RefSeq" id="WP_103789183.1">
    <property type="nucleotide sequence ID" value="NZ_PQVF01000007.1"/>
</dbReference>
<proteinExistence type="predicted"/>